<reference evidence="2 3" key="1">
    <citation type="submission" date="2006-02" db="EMBL/GenBank/DDBJ databases">
        <authorList>
            <person name="Moran M.A."/>
            <person name="Kjelleberg S."/>
            <person name="Egan S."/>
            <person name="Saunders N."/>
            <person name="Thomas T."/>
            <person name="Ferriera S."/>
            <person name="Johnson J."/>
            <person name="Kravitz S."/>
            <person name="Halpern A."/>
            <person name="Remington K."/>
            <person name="Beeson K."/>
            <person name="Tran B."/>
            <person name="Rogers Y.-H."/>
            <person name="Friedman R."/>
            <person name="Venter J.C."/>
        </authorList>
    </citation>
    <scope>NUCLEOTIDE SEQUENCE [LARGE SCALE GENOMIC DNA]</scope>
    <source>
        <strain evidence="2 3">D2</strain>
    </source>
</reference>
<dbReference type="SUPFAM" id="SSF56281">
    <property type="entry name" value="Metallo-hydrolase/oxidoreductase"/>
    <property type="match status" value="1"/>
</dbReference>
<gene>
    <name evidence="2" type="ORF">PTD2_09024</name>
</gene>
<organism evidence="2 3">
    <name type="scientific">Pseudoalteromonas tunicata D2</name>
    <dbReference type="NCBI Taxonomy" id="87626"/>
    <lineage>
        <taxon>Bacteria</taxon>
        <taxon>Pseudomonadati</taxon>
        <taxon>Pseudomonadota</taxon>
        <taxon>Gammaproteobacteria</taxon>
        <taxon>Alteromonadales</taxon>
        <taxon>Pseudoalteromonadaceae</taxon>
        <taxon>Pseudoalteromonas</taxon>
    </lineage>
</organism>
<dbReference type="OrthoDB" id="9803916at2"/>
<name>A4C9B0_9GAMM</name>
<dbReference type="Pfam" id="PF12706">
    <property type="entry name" value="Lactamase_B_2"/>
    <property type="match status" value="1"/>
</dbReference>
<dbReference type="AlphaFoldDB" id="A4C9B0"/>
<dbReference type="InterPro" id="IPR036866">
    <property type="entry name" value="RibonucZ/Hydroxyglut_hydro"/>
</dbReference>
<dbReference type="STRING" id="87626.PTD2_09024"/>
<dbReference type="PANTHER" id="PTHR42663">
    <property type="entry name" value="HYDROLASE C777.06C-RELATED-RELATED"/>
    <property type="match status" value="1"/>
</dbReference>
<dbReference type="HOGENOM" id="CLU_031317_1_0_6"/>
<dbReference type="RefSeq" id="WP_009838436.1">
    <property type="nucleotide sequence ID" value="NZ_AAOH01000003.1"/>
</dbReference>
<dbReference type="PANTHER" id="PTHR42663:SF4">
    <property type="entry name" value="SLL1036 PROTEIN"/>
    <property type="match status" value="1"/>
</dbReference>
<dbReference type="EMBL" id="AAOH01000003">
    <property type="protein sequence ID" value="EAR29175.1"/>
    <property type="molecule type" value="Genomic_DNA"/>
</dbReference>
<proteinExistence type="predicted"/>
<evidence type="ECO:0000313" key="2">
    <source>
        <dbReference type="EMBL" id="EAR29175.1"/>
    </source>
</evidence>
<evidence type="ECO:0000259" key="1">
    <source>
        <dbReference type="Pfam" id="PF12706"/>
    </source>
</evidence>
<dbReference type="CDD" id="cd07715">
    <property type="entry name" value="TaR3-like_MBL-fold"/>
    <property type="match status" value="1"/>
</dbReference>
<comment type="caution">
    <text evidence="2">The sequence shown here is derived from an EMBL/GenBank/DDBJ whole genome shotgun (WGS) entry which is preliminary data.</text>
</comment>
<sequence length="273" mass="30391">MKVTFYGTRGSIPTPGPNTVIYGGNTACVLLEANNKKLILDSGTGIRLLGERLAKETDSIHILLSHNHWDHIQGFPFFVPAYQANRTIHIYSAPTEPMQPKAILEQMERSFFPVPPSKLSAKIHVHSLTEEVANLNIVGFEIITKAINHPNGGFAYKISCDNKTIAYVTDNELYSKDNLKTSLSQWHAFLADVDLLIHDAQYTDSEMPSKLGWGHSSIAQAITLGQTAKVKQLILYSHAPERTDNELNAVLAQYDKNQPMQFDIAKEGQVIHL</sequence>
<dbReference type="Proteomes" id="UP000006201">
    <property type="component" value="Unassembled WGS sequence"/>
</dbReference>
<protein>
    <recommendedName>
        <fullName evidence="1">Metallo-beta-lactamase domain-containing protein</fullName>
    </recommendedName>
</protein>
<dbReference type="InterPro" id="IPR001279">
    <property type="entry name" value="Metallo-B-lactamas"/>
</dbReference>
<dbReference type="Gene3D" id="3.60.15.10">
    <property type="entry name" value="Ribonuclease Z/Hydroxyacylglutathione hydrolase-like"/>
    <property type="match status" value="1"/>
</dbReference>
<dbReference type="eggNOG" id="COG1235">
    <property type="taxonomic scope" value="Bacteria"/>
</dbReference>
<keyword evidence="3" id="KW-1185">Reference proteome</keyword>
<feature type="domain" description="Metallo-beta-lactamase" evidence="1">
    <location>
        <begin position="56"/>
        <end position="235"/>
    </location>
</feature>
<evidence type="ECO:0000313" key="3">
    <source>
        <dbReference type="Proteomes" id="UP000006201"/>
    </source>
</evidence>
<accession>A4C9B0</accession>